<name>S9S7G5_9RHOB</name>
<dbReference type="Gene3D" id="3.40.50.2300">
    <property type="match status" value="1"/>
</dbReference>
<dbReference type="RefSeq" id="WP_020042961.1">
    <property type="nucleotide sequence ID" value="NZ_KE557276.1"/>
</dbReference>
<feature type="compositionally biased region" description="Basic and acidic residues" evidence="2">
    <location>
        <begin position="186"/>
        <end position="196"/>
    </location>
</feature>
<dbReference type="HOGENOM" id="CLU_1389356_0_0_5"/>
<evidence type="ECO:0000313" key="4">
    <source>
        <dbReference type="EMBL" id="EPX82159.1"/>
    </source>
</evidence>
<dbReference type="CDD" id="cd00156">
    <property type="entry name" value="REC"/>
    <property type="match status" value="1"/>
</dbReference>
<keyword evidence="1" id="KW-0597">Phosphoprotein</keyword>
<evidence type="ECO:0000256" key="2">
    <source>
        <dbReference type="SAM" id="MobiDB-lite"/>
    </source>
</evidence>
<dbReference type="SMART" id="SM00448">
    <property type="entry name" value="REC"/>
    <property type="match status" value="1"/>
</dbReference>
<organism evidence="4 5">
    <name type="scientific">Salipiger mucosus DSM 16094</name>
    <dbReference type="NCBI Taxonomy" id="1123237"/>
    <lineage>
        <taxon>Bacteria</taxon>
        <taxon>Pseudomonadati</taxon>
        <taxon>Pseudomonadota</taxon>
        <taxon>Alphaproteobacteria</taxon>
        <taxon>Rhodobacterales</taxon>
        <taxon>Roseobacteraceae</taxon>
        <taxon>Salipiger</taxon>
    </lineage>
</organism>
<keyword evidence="5" id="KW-1185">Reference proteome</keyword>
<dbReference type="STRING" id="1123237.Salmuc_02528"/>
<dbReference type="AlphaFoldDB" id="S9S7G5"/>
<dbReference type="eggNOG" id="COG3706">
    <property type="taxonomic scope" value="Bacteria"/>
</dbReference>
<feature type="modified residue" description="4-aspartylphosphate" evidence="1">
    <location>
        <position position="60"/>
    </location>
</feature>
<dbReference type="Proteomes" id="UP000015347">
    <property type="component" value="Unassembled WGS sequence"/>
</dbReference>
<evidence type="ECO:0000259" key="3">
    <source>
        <dbReference type="PROSITE" id="PS50110"/>
    </source>
</evidence>
<dbReference type="SUPFAM" id="SSF52172">
    <property type="entry name" value="CheY-like"/>
    <property type="match status" value="1"/>
</dbReference>
<dbReference type="PROSITE" id="PS50110">
    <property type="entry name" value="RESPONSE_REGULATORY"/>
    <property type="match status" value="1"/>
</dbReference>
<feature type="domain" description="Response regulatory" evidence="3">
    <location>
        <begin position="9"/>
        <end position="127"/>
    </location>
</feature>
<protein>
    <recommendedName>
        <fullName evidence="3">Response regulatory domain-containing protein</fullName>
    </recommendedName>
</protein>
<dbReference type="InterPro" id="IPR011006">
    <property type="entry name" value="CheY-like_superfamily"/>
</dbReference>
<evidence type="ECO:0000313" key="5">
    <source>
        <dbReference type="Proteomes" id="UP000015347"/>
    </source>
</evidence>
<sequence length="196" mass="21532">MSDTTQELRILIVEDDVVDRLQVQRAIEKSGVPCVFDEALSLSKAREKLLLERYDVIILDNHLPDGFGAKFAADIRGTGLAGAARILMLTGDPEIARAAAGDCSPWQDVLDKDDFSSRRLRAILFGEPCEPVHVGSAEEFASLFRSYARENLPGALETLDTMSREVWSHIDGRTSKHDQTSATADPENRADHGSPP</sequence>
<reference evidence="5" key="1">
    <citation type="journal article" date="2014" name="Stand. Genomic Sci.">
        <title>Genome sequence of the exopolysaccharide-producing Salipiger mucosus type strain (DSM 16094(T)), a moderately halophilic member of the Roseobacter clade.</title>
        <authorList>
            <person name="Riedel T."/>
            <person name="Spring S."/>
            <person name="Fiebig A."/>
            <person name="Petersen J."/>
            <person name="Kyrpides N.C."/>
            <person name="Goker M."/>
            <person name="Klenk H.P."/>
        </authorList>
    </citation>
    <scope>NUCLEOTIDE SEQUENCE [LARGE SCALE GENOMIC DNA]</scope>
    <source>
        <strain evidence="5">DSM 16094</strain>
    </source>
</reference>
<dbReference type="Pfam" id="PF00072">
    <property type="entry name" value="Response_reg"/>
    <property type="match status" value="1"/>
</dbReference>
<comment type="caution">
    <text evidence="4">The sequence shown here is derived from an EMBL/GenBank/DDBJ whole genome shotgun (WGS) entry which is preliminary data.</text>
</comment>
<dbReference type="EMBL" id="APVH01000027">
    <property type="protein sequence ID" value="EPX82159.1"/>
    <property type="molecule type" value="Genomic_DNA"/>
</dbReference>
<evidence type="ECO:0000256" key="1">
    <source>
        <dbReference type="PROSITE-ProRule" id="PRU00169"/>
    </source>
</evidence>
<gene>
    <name evidence="4" type="ORF">Salmuc_02528</name>
</gene>
<dbReference type="InterPro" id="IPR001789">
    <property type="entry name" value="Sig_transdc_resp-reg_receiver"/>
</dbReference>
<accession>S9S7G5</accession>
<proteinExistence type="predicted"/>
<dbReference type="GO" id="GO:0000160">
    <property type="term" value="P:phosphorelay signal transduction system"/>
    <property type="evidence" value="ECO:0007669"/>
    <property type="project" value="InterPro"/>
</dbReference>
<feature type="region of interest" description="Disordered" evidence="2">
    <location>
        <begin position="171"/>
        <end position="196"/>
    </location>
</feature>